<dbReference type="EMBL" id="JBHSPA010000031">
    <property type="protein sequence ID" value="MFC5827756.1"/>
    <property type="molecule type" value="Genomic_DNA"/>
</dbReference>
<proteinExistence type="predicted"/>
<dbReference type="PANTHER" id="PTHR33204">
    <property type="entry name" value="TRANSCRIPTIONAL REGULATOR, MARR FAMILY"/>
    <property type="match status" value="1"/>
</dbReference>
<evidence type="ECO:0000256" key="2">
    <source>
        <dbReference type="ARBA" id="ARBA00023125"/>
    </source>
</evidence>
<dbReference type="Proteomes" id="UP001596058">
    <property type="component" value="Unassembled WGS sequence"/>
</dbReference>
<keyword evidence="1" id="KW-0805">Transcription regulation</keyword>
<evidence type="ECO:0000259" key="4">
    <source>
        <dbReference type="PROSITE" id="PS51118"/>
    </source>
</evidence>
<name>A0ABW1CTF4_9ACTN</name>
<dbReference type="SUPFAM" id="SSF46785">
    <property type="entry name" value="Winged helix' DNA-binding domain"/>
    <property type="match status" value="1"/>
</dbReference>
<dbReference type="InterPro" id="IPR002577">
    <property type="entry name" value="HTH_HxlR"/>
</dbReference>
<dbReference type="Pfam" id="PF01638">
    <property type="entry name" value="HxlR"/>
    <property type="match status" value="1"/>
</dbReference>
<keyword evidence="3" id="KW-0804">Transcription</keyword>
<comment type="caution">
    <text evidence="5">The sequence shown here is derived from an EMBL/GenBank/DDBJ whole genome shotgun (WGS) entry which is preliminary data.</text>
</comment>
<accession>A0ABW1CTF4</accession>
<evidence type="ECO:0000313" key="6">
    <source>
        <dbReference type="Proteomes" id="UP001596058"/>
    </source>
</evidence>
<reference evidence="6" key="1">
    <citation type="journal article" date="2019" name="Int. J. Syst. Evol. Microbiol.">
        <title>The Global Catalogue of Microorganisms (GCM) 10K type strain sequencing project: providing services to taxonomists for standard genome sequencing and annotation.</title>
        <authorList>
            <consortium name="The Broad Institute Genomics Platform"/>
            <consortium name="The Broad Institute Genome Sequencing Center for Infectious Disease"/>
            <person name="Wu L."/>
            <person name="Ma J."/>
        </authorList>
    </citation>
    <scope>NUCLEOTIDE SEQUENCE [LARGE SCALE GENOMIC DNA]</scope>
    <source>
        <strain evidence="6">CCUG 53903</strain>
    </source>
</reference>
<evidence type="ECO:0000313" key="5">
    <source>
        <dbReference type="EMBL" id="MFC5827756.1"/>
    </source>
</evidence>
<keyword evidence="6" id="KW-1185">Reference proteome</keyword>
<dbReference type="Gene3D" id="1.10.10.10">
    <property type="entry name" value="Winged helix-like DNA-binding domain superfamily/Winged helix DNA-binding domain"/>
    <property type="match status" value="1"/>
</dbReference>
<dbReference type="PROSITE" id="PS51118">
    <property type="entry name" value="HTH_HXLR"/>
    <property type="match status" value="1"/>
</dbReference>
<dbReference type="PANTHER" id="PTHR33204:SF39">
    <property type="entry name" value="TRANSCRIPTIONAL REGULATORY PROTEIN"/>
    <property type="match status" value="1"/>
</dbReference>
<organism evidence="5 6">
    <name type="scientific">Nonomuraea insulae</name>
    <dbReference type="NCBI Taxonomy" id="1616787"/>
    <lineage>
        <taxon>Bacteria</taxon>
        <taxon>Bacillati</taxon>
        <taxon>Actinomycetota</taxon>
        <taxon>Actinomycetes</taxon>
        <taxon>Streptosporangiales</taxon>
        <taxon>Streptosporangiaceae</taxon>
        <taxon>Nonomuraea</taxon>
    </lineage>
</organism>
<dbReference type="InterPro" id="IPR036388">
    <property type="entry name" value="WH-like_DNA-bd_sf"/>
</dbReference>
<dbReference type="InterPro" id="IPR036390">
    <property type="entry name" value="WH_DNA-bd_sf"/>
</dbReference>
<protein>
    <submittedName>
        <fullName evidence="5">Winged helix-turn-helix transcriptional regulator</fullName>
    </submittedName>
</protein>
<sequence>MGSAHSEAACRAREMLDRVGDKWSLPVISELGTETRRFTELRRAIDGISHRMLTVTLRELERDGIITRTVHAVMPPRVEYTLTPMGHALLDAVGSLVTWAEAHLDEIDAARTGYDARAEQASALTRPPGRENR</sequence>
<gene>
    <name evidence="5" type="ORF">ACFPZ3_28180</name>
</gene>
<evidence type="ECO:0000256" key="3">
    <source>
        <dbReference type="ARBA" id="ARBA00023163"/>
    </source>
</evidence>
<keyword evidence="2" id="KW-0238">DNA-binding</keyword>
<evidence type="ECO:0000256" key="1">
    <source>
        <dbReference type="ARBA" id="ARBA00023015"/>
    </source>
</evidence>
<dbReference type="RefSeq" id="WP_379517257.1">
    <property type="nucleotide sequence ID" value="NZ_JBHSPA010000031.1"/>
</dbReference>
<feature type="domain" description="HTH hxlR-type" evidence="4">
    <location>
        <begin position="10"/>
        <end position="108"/>
    </location>
</feature>